<dbReference type="Gene3D" id="3.90.470.20">
    <property type="entry name" value="4'-phosphopantetheinyl transferase domain"/>
    <property type="match status" value="2"/>
</dbReference>
<dbReference type="AlphaFoldDB" id="A0A7W2ESN4"/>
<reference evidence="3 4" key="1">
    <citation type="submission" date="2020-07" db="EMBL/GenBank/DDBJ databases">
        <title>Novel species isolated from subtropical streams in China.</title>
        <authorList>
            <person name="Lu H."/>
        </authorList>
    </citation>
    <scope>NUCLEOTIDE SEQUENCE [LARGE SCALE GENOMIC DNA]</scope>
    <source>
        <strain evidence="3 4">LX20W</strain>
    </source>
</reference>
<dbReference type="InterPro" id="IPR037143">
    <property type="entry name" value="4-PPantetheinyl_Trfase_dom_sf"/>
</dbReference>
<evidence type="ECO:0000256" key="1">
    <source>
        <dbReference type="ARBA" id="ARBA00022679"/>
    </source>
</evidence>
<dbReference type="GO" id="GO:0008897">
    <property type="term" value="F:holo-[acyl-carrier-protein] synthase activity"/>
    <property type="evidence" value="ECO:0007669"/>
    <property type="project" value="InterPro"/>
</dbReference>
<evidence type="ECO:0000313" key="4">
    <source>
        <dbReference type="Proteomes" id="UP000534388"/>
    </source>
</evidence>
<dbReference type="RefSeq" id="WP_182162950.1">
    <property type="nucleotide sequence ID" value="NZ_JACEZT010000007.1"/>
</dbReference>
<dbReference type="EMBL" id="JACEZT010000007">
    <property type="protein sequence ID" value="MBA5637913.1"/>
    <property type="molecule type" value="Genomic_DNA"/>
</dbReference>
<dbReference type="Proteomes" id="UP000534388">
    <property type="component" value="Unassembled WGS sequence"/>
</dbReference>
<name>A0A7W2ESN4_9BURK</name>
<dbReference type="GO" id="GO:0000287">
    <property type="term" value="F:magnesium ion binding"/>
    <property type="evidence" value="ECO:0007669"/>
    <property type="project" value="InterPro"/>
</dbReference>
<keyword evidence="4" id="KW-1185">Reference proteome</keyword>
<evidence type="ECO:0000259" key="2">
    <source>
        <dbReference type="Pfam" id="PF01648"/>
    </source>
</evidence>
<organism evidence="3 4">
    <name type="scientific">Rugamonas brunnea</name>
    <dbReference type="NCBI Taxonomy" id="2758569"/>
    <lineage>
        <taxon>Bacteria</taxon>
        <taxon>Pseudomonadati</taxon>
        <taxon>Pseudomonadota</taxon>
        <taxon>Betaproteobacteria</taxon>
        <taxon>Burkholderiales</taxon>
        <taxon>Oxalobacteraceae</taxon>
        <taxon>Telluria group</taxon>
        <taxon>Rugamonas</taxon>
    </lineage>
</organism>
<feature type="domain" description="4'-phosphopantetheinyl transferase" evidence="2">
    <location>
        <begin position="117"/>
        <end position="182"/>
    </location>
</feature>
<keyword evidence="1 3" id="KW-0808">Transferase</keyword>
<sequence>MATMNVHDGVFPVQPWPGPLPVAIDGRCVIALATAGRTRPQARQLARDALRQVLAGWLSIDGVRIGLPATPGQPQRIVLDTGSANAAHSVADPAIVPCCSISHETDWTLVAISLDGPVGVDLMVPQEIEDWAALARDYLGPAVAQALAACPAPQRARALAQAWTAREASLKCAGQGLTEWSAAPVLACHTVPLLAQAGWVGSLAWPAKA</sequence>
<dbReference type="SUPFAM" id="SSF56214">
    <property type="entry name" value="4'-phosphopantetheinyl transferase"/>
    <property type="match status" value="1"/>
</dbReference>
<protein>
    <submittedName>
        <fullName evidence="3">4'-phosphopantetheinyl transferase superfamily protein</fullName>
    </submittedName>
</protein>
<accession>A0A7W2ESN4</accession>
<gene>
    <name evidence="3" type="ORF">H3H37_12695</name>
</gene>
<comment type="caution">
    <text evidence="3">The sequence shown here is derived from an EMBL/GenBank/DDBJ whole genome shotgun (WGS) entry which is preliminary data.</text>
</comment>
<dbReference type="InterPro" id="IPR008278">
    <property type="entry name" value="4-PPantetheinyl_Trfase_dom"/>
</dbReference>
<proteinExistence type="predicted"/>
<dbReference type="Pfam" id="PF01648">
    <property type="entry name" value="ACPS"/>
    <property type="match status" value="1"/>
</dbReference>
<evidence type="ECO:0000313" key="3">
    <source>
        <dbReference type="EMBL" id="MBA5637913.1"/>
    </source>
</evidence>